<dbReference type="AlphaFoldDB" id="D1QNY7"/>
<organism evidence="1 2">
    <name type="scientific">Segatella oris F0302</name>
    <dbReference type="NCBI Taxonomy" id="649760"/>
    <lineage>
        <taxon>Bacteria</taxon>
        <taxon>Pseudomonadati</taxon>
        <taxon>Bacteroidota</taxon>
        <taxon>Bacteroidia</taxon>
        <taxon>Bacteroidales</taxon>
        <taxon>Prevotellaceae</taxon>
        <taxon>Segatella</taxon>
    </lineage>
</organism>
<proteinExistence type="predicted"/>
<sequence>MGKAHCFNIFFIIIRYCSIRENIILLPYSKRLIKYSNKDNKLK</sequence>
<dbReference type="Proteomes" id="UP000004079">
    <property type="component" value="Unassembled WGS sequence"/>
</dbReference>
<dbReference type="EMBL" id="ACUZ02000006">
    <property type="protein sequence ID" value="EFB32957.1"/>
    <property type="molecule type" value="Genomic_DNA"/>
</dbReference>
<dbReference type="STRING" id="649760.HMPREF0971_00656"/>
<gene>
    <name evidence="1" type="ORF">HMPREF0971_00656</name>
</gene>
<reference evidence="1 2" key="1">
    <citation type="submission" date="2009-11" db="EMBL/GenBank/DDBJ databases">
        <authorList>
            <person name="Weinstock G."/>
            <person name="Sodergren E."/>
            <person name="Clifton S."/>
            <person name="Fulton L."/>
            <person name="Fulton B."/>
            <person name="Courtney L."/>
            <person name="Fronick C."/>
            <person name="Harrison M."/>
            <person name="Strong C."/>
            <person name="Farmer C."/>
            <person name="Delahaunty K."/>
            <person name="Markovic C."/>
            <person name="Hall O."/>
            <person name="Minx P."/>
            <person name="Tomlinson C."/>
            <person name="Mitreva M."/>
            <person name="Nelson J."/>
            <person name="Hou S."/>
            <person name="Wollam A."/>
            <person name="Pepin K.H."/>
            <person name="Johnson M."/>
            <person name="Bhonagiri V."/>
            <person name="Nash W.E."/>
            <person name="Warren W."/>
            <person name="Chinwalla A."/>
            <person name="Mardis E.R."/>
            <person name="Wilson R.K."/>
        </authorList>
    </citation>
    <scope>NUCLEOTIDE SEQUENCE [LARGE SCALE GENOMIC DNA]</scope>
    <source>
        <strain evidence="1 2">F0302</strain>
    </source>
</reference>
<evidence type="ECO:0000313" key="2">
    <source>
        <dbReference type="Proteomes" id="UP000004079"/>
    </source>
</evidence>
<name>D1QNY7_9BACT</name>
<comment type="caution">
    <text evidence="1">The sequence shown here is derived from an EMBL/GenBank/DDBJ whole genome shotgun (WGS) entry which is preliminary data.</text>
</comment>
<evidence type="ECO:0000313" key="1">
    <source>
        <dbReference type="EMBL" id="EFB32957.1"/>
    </source>
</evidence>
<accession>D1QNY7</accession>
<protein>
    <submittedName>
        <fullName evidence="1">Uncharacterized protein</fullName>
    </submittedName>
</protein>
<dbReference type="HOGENOM" id="CLU_3237739_0_0_10"/>